<dbReference type="OMA" id="MENRYTR"/>
<evidence type="ECO:0000313" key="2">
    <source>
        <dbReference type="EMBL" id="EMD65828.1"/>
    </source>
</evidence>
<gene>
    <name evidence="2" type="ORF">COCSADRAFT_86134</name>
</gene>
<evidence type="ECO:0000313" key="3">
    <source>
        <dbReference type="Proteomes" id="UP000016934"/>
    </source>
</evidence>
<dbReference type="OrthoDB" id="5410741at2759"/>
<dbReference type="Pfam" id="PF13358">
    <property type="entry name" value="DDE_3"/>
    <property type="match status" value="1"/>
</dbReference>
<reference evidence="3" key="2">
    <citation type="journal article" date="2013" name="PLoS Genet.">
        <title>Comparative genome structure, secondary metabolite, and effector coding capacity across Cochliobolus pathogens.</title>
        <authorList>
            <person name="Condon B.J."/>
            <person name="Leng Y."/>
            <person name="Wu D."/>
            <person name="Bushley K.E."/>
            <person name="Ohm R.A."/>
            <person name="Otillar R."/>
            <person name="Martin J."/>
            <person name="Schackwitz W."/>
            <person name="Grimwood J."/>
            <person name="MohdZainudin N."/>
            <person name="Xue C."/>
            <person name="Wang R."/>
            <person name="Manning V.A."/>
            <person name="Dhillon B."/>
            <person name="Tu Z.J."/>
            <person name="Steffenson B.J."/>
            <person name="Salamov A."/>
            <person name="Sun H."/>
            <person name="Lowry S."/>
            <person name="LaButti K."/>
            <person name="Han J."/>
            <person name="Copeland A."/>
            <person name="Lindquist E."/>
            <person name="Barry K."/>
            <person name="Schmutz J."/>
            <person name="Baker S.E."/>
            <person name="Ciuffetti L.M."/>
            <person name="Grigoriev I.V."/>
            <person name="Zhong S."/>
            <person name="Turgeon B.G."/>
        </authorList>
    </citation>
    <scope>NUCLEOTIDE SEQUENCE [LARGE SCALE GENOMIC DNA]</scope>
    <source>
        <strain evidence="3">ND90Pr / ATCC 201652</strain>
    </source>
</reference>
<evidence type="ECO:0000259" key="1">
    <source>
        <dbReference type="Pfam" id="PF13358"/>
    </source>
</evidence>
<protein>
    <recommendedName>
        <fullName evidence="1">Tc1-like transposase DDE domain-containing protein</fullName>
    </recommendedName>
</protein>
<dbReference type="InterPro" id="IPR038717">
    <property type="entry name" value="Tc1-like_DDE_dom"/>
</dbReference>
<organism evidence="2 3">
    <name type="scientific">Cochliobolus sativus (strain ND90Pr / ATCC 201652)</name>
    <name type="common">Common root rot and spot blotch fungus</name>
    <name type="synonym">Bipolaris sorokiniana</name>
    <dbReference type="NCBI Taxonomy" id="665912"/>
    <lineage>
        <taxon>Eukaryota</taxon>
        <taxon>Fungi</taxon>
        <taxon>Dikarya</taxon>
        <taxon>Ascomycota</taxon>
        <taxon>Pezizomycotina</taxon>
        <taxon>Dothideomycetes</taxon>
        <taxon>Pleosporomycetidae</taxon>
        <taxon>Pleosporales</taxon>
        <taxon>Pleosporineae</taxon>
        <taxon>Pleosporaceae</taxon>
        <taxon>Bipolaris</taxon>
    </lineage>
</organism>
<feature type="non-terminal residue" evidence="2">
    <location>
        <position position="1"/>
    </location>
</feature>
<dbReference type="EMBL" id="KB445641">
    <property type="protein sequence ID" value="EMD65828.1"/>
    <property type="molecule type" value="Genomic_DNA"/>
</dbReference>
<reference evidence="2 3" key="1">
    <citation type="journal article" date="2012" name="PLoS Pathog.">
        <title>Diverse lifestyles and strategies of plant pathogenesis encoded in the genomes of eighteen Dothideomycetes fungi.</title>
        <authorList>
            <person name="Ohm R.A."/>
            <person name="Feau N."/>
            <person name="Henrissat B."/>
            <person name="Schoch C.L."/>
            <person name="Horwitz B.A."/>
            <person name="Barry K.W."/>
            <person name="Condon B.J."/>
            <person name="Copeland A.C."/>
            <person name="Dhillon B."/>
            <person name="Glaser F."/>
            <person name="Hesse C.N."/>
            <person name="Kosti I."/>
            <person name="LaButti K."/>
            <person name="Lindquist E.A."/>
            <person name="Lucas S."/>
            <person name="Salamov A.A."/>
            <person name="Bradshaw R.E."/>
            <person name="Ciuffetti L."/>
            <person name="Hamelin R.C."/>
            <person name="Kema G.H.J."/>
            <person name="Lawrence C."/>
            <person name="Scott J.A."/>
            <person name="Spatafora J.W."/>
            <person name="Turgeon B.G."/>
            <person name="de Wit P.J.G.M."/>
            <person name="Zhong S."/>
            <person name="Goodwin S.B."/>
            <person name="Grigoriev I.V."/>
        </authorList>
    </citation>
    <scope>NUCLEOTIDE SEQUENCE [LARGE SCALE GENOMIC DNA]</scope>
    <source>
        <strain evidence="3">ND90Pr / ATCC 201652</strain>
    </source>
</reference>
<keyword evidence="3" id="KW-1185">Reference proteome</keyword>
<feature type="domain" description="Tc1-like transposase DDE" evidence="1">
    <location>
        <begin position="1"/>
        <end position="23"/>
    </location>
</feature>
<accession>M2SEU8</accession>
<sequence>PPYSPDLNPIENVWSLLKDRLTKLPSRSLGVGSTDESINTFISAIKQEWANIPQRDIDNCILSMENRYTRVVEARGWYTKY</sequence>
<proteinExistence type="predicted"/>
<dbReference type="GeneID" id="19141091"/>
<dbReference type="AlphaFoldDB" id="M2SEU8"/>
<dbReference type="KEGG" id="bsc:COCSADRAFT_86134"/>
<dbReference type="GO" id="GO:0003676">
    <property type="term" value="F:nucleic acid binding"/>
    <property type="evidence" value="ECO:0007669"/>
    <property type="project" value="InterPro"/>
</dbReference>
<dbReference type="RefSeq" id="XP_007698871.1">
    <property type="nucleotide sequence ID" value="XM_007700681.1"/>
</dbReference>
<name>M2SEU8_COCSN</name>
<dbReference type="HOGENOM" id="CLU_033666_12_6_1"/>
<dbReference type="Proteomes" id="UP000016934">
    <property type="component" value="Unassembled WGS sequence"/>
</dbReference>
<dbReference type="Gene3D" id="3.30.420.10">
    <property type="entry name" value="Ribonuclease H-like superfamily/Ribonuclease H"/>
    <property type="match status" value="1"/>
</dbReference>
<dbReference type="InterPro" id="IPR036397">
    <property type="entry name" value="RNaseH_sf"/>
</dbReference>